<sequence>MVKRKKLPPGEVAGIVTDESVMLYDIGHLMGKSDIGRIATKYRCGAQTVRDILNGKSLSGCLSSSRLETGQGESGVRHEYIDAAATPSTATTRDGFGLDE</sequence>
<evidence type="ECO:0000313" key="1">
    <source>
        <dbReference type="EMBL" id="ETO74775.1"/>
    </source>
</evidence>
<organism evidence="1 2">
    <name type="scientific">Phytophthora nicotianae P1976</name>
    <dbReference type="NCBI Taxonomy" id="1317066"/>
    <lineage>
        <taxon>Eukaryota</taxon>
        <taxon>Sar</taxon>
        <taxon>Stramenopiles</taxon>
        <taxon>Oomycota</taxon>
        <taxon>Peronosporomycetes</taxon>
        <taxon>Peronosporales</taxon>
        <taxon>Peronosporaceae</taxon>
        <taxon>Phytophthora</taxon>
    </lineage>
</organism>
<dbReference type="AlphaFoldDB" id="A0A081A7B4"/>
<name>A0A081A7B4_PHYNI</name>
<dbReference type="EMBL" id="ANJA01001757">
    <property type="protein sequence ID" value="ETO74775.1"/>
    <property type="molecule type" value="Genomic_DNA"/>
</dbReference>
<accession>A0A081A7B4</accession>
<proteinExistence type="predicted"/>
<protein>
    <submittedName>
        <fullName evidence="1">Uncharacterized protein</fullName>
    </submittedName>
</protein>
<gene>
    <name evidence="1" type="ORF">F444_09573</name>
</gene>
<comment type="caution">
    <text evidence="1">The sequence shown here is derived from an EMBL/GenBank/DDBJ whole genome shotgun (WGS) entry which is preliminary data.</text>
</comment>
<reference evidence="1 2" key="1">
    <citation type="submission" date="2013-11" db="EMBL/GenBank/DDBJ databases">
        <title>The Genome Sequence of Phytophthora parasitica P1976.</title>
        <authorList>
            <consortium name="The Broad Institute Genomics Platform"/>
            <person name="Russ C."/>
            <person name="Tyler B."/>
            <person name="Panabieres F."/>
            <person name="Shan W."/>
            <person name="Tripathy S."/>
            <person name="Grunwald N."/>
            <person name="Machado M."/>
            <person name="Johnson C.S."/>
            <person name="Walker B."/>
            <person name="Young S."/>
            <person name="Zeng Q."/>
            <person name="Gargeya S."/>
            <person name="Fitzgerald M."/>
            <person name="Haas B."/>
            <person name="Abouelleil A."/>
            <person name="Allen A.W."/>
            <person name="Alvarado L."/>
            <person name="Arachchi H.M."/>
            <person name="Berlin A.M."/>
            <person name="Chapman S.B."/>
            <person name="Gainer-Dewar J."/>
            <person name="Goldberg J."/>
            <person name="Griggs A."/>
            <person name="Gujja S."/>
            <person name="Hansen M."/>
            <person name="Howarth C."/>
            <person name="Imamovic A."/>
            <person name="Ireland A."/>
            <person name="Larimer J."/>
            <person name="McCowan C."/>
            <person name="Murphy C."/>
            <person name="Pearson M."/>
            <person name="Poon T.W."/>
            <person name="Priest M."/>
            <person name="Roberts A."/>
            <person name="Saif S."/>
            <person name="Shea T."/>
            <person name="Sisk P."/>
            <person name="Sykes S."/>
            <person name="Wortman J."/>
            <person name="Nusbaum C."/>
            <person name="Birren B."/>
        </authorList>
    </citation>
    <scope>NUCLEOTIDE SEQUENCE [LARGE SCALE GENOMIC DNA]</scope>
    <source>
        <strain evidence="1 2">P1976</strain>
    </source>
</reference>
<dbReference type="Proteomes" id="UP000028582">
    <property type="component" value="Unassembled WGS sequence"/>
</dbReference>
<evidence type="ECO:0000313" key="2">
    <source>
        <dbReference type="Proteomes" id="UP000028582"/>
    </source>
</evidence>